<reference evidence="3 5" key="2">
    <citation type="journal article" date="2014" name="BMC Genomics">
        <title>An improved genome release (version Mt4.0) for the model legume Medicago truncatula.</title>
        <authorList>
            <person name="Tang H."/>
            <person name="Krishnakumar V."/>
            <person name="Bidwell S."/>
            <person name="Rosen B."/>
            <person name="Chan A."/>
            <person name="Zhou S."/>
            <person name="Gentzbittel L."/>
            <person name="Childs K.L."/>
            <person name="Yandell M."/>
            <person name="Gundlach H."/>
            <person name="Mayer K.F."/>
            <person name="Schwartz D.C."/>
            <person name="Town C.D."/>
        </authorList>
    </citation>
    <scope>GENOME REANNOTATION</scope>
    <source>
        <strain evidence="3">A17</strain>
        <strain evidence="4 5">cv. Jemalong A17</strain>
    </source>
</reference>
<dbReference type="STRING" id="3880.G7JR77"/>
<gene>
    <name evidence="3" type="ordered locus">MTR_4g018840</name>
</gene>
<dbReference type="PANTHER" id="PTHR27007">
    <property type="match status" value="1"/>
</dbReference>
<keyword evidence="5" id="KW-1185">Reference proteome</keyword>
<dbReference type="GO" id="GO:0005524">
    <property type="term" value="F:ATP binding"/>
    <property type="evidence" value="ECO:0007669"/>
    <property type="project" value="UniProtKB-KW"/>
</dbReference>
<dbReference type="Gene3D" id="1.10.510.10">
    <property type="entry name" value="Transferase(Phosphotransferase) domain 1"/>
    <property type="match status" value="1"/>
</dbReference>
<evidence type="ECO:0000313" key="3">
    <source>
        <dbReference type="EMBL" id="AES86990.1"/>
    </source>
</evidence>
<keyword evidence="3" id="KW-0808">Transferase</keyword>
<keyword evidence="2" id="KW-0067">ATP-binding</keyword>
<sequence>MSYNIVMDLAALLYLHEEWEQCDIKSNNIMLDYIFNVKLGDFRLARWWIMRKDHKVLKLFGRKPTDRKAKDNQVAIFDCVWDLYRLGKLLEVIYRKLGHVFDEEQLERLVVIGLYGFLKFEPPLPMISKMFQSTYPTATMSSIFYPVSFPFPAYSS</sequence>
<dbReference type="PaxDb" id="3880-AES86990"/>
<dbReference type="InterPro" id="IPR011009">
    <property type="entry name" value="Kinase-like_dom_sf"/>
</dbReference>
<dbReference type="AlphaFoldDB" id="G7JR77"/>
<dbReference type="HOGENOM" id="CLU_1689345_0_0_1"/>
<reference evidence="3 5" key="1">
    <citation type="journal article" date="2011" name="Nature">
        <title>The Medicago genome provides insight into the evolution of rhizobial symbioses.</title>
        <authorList>
            <person name="Young N.D."/>
            <person name="Debelle F."/>
            <person name="Oldroyd G.E."/>
            <person name="Geurts R."/>
            <person name="Cannon S.B."/>
            <person name="Udvardi M.K."/>
            <person name="Benedito V.A."/>
            <person name="Mayer K.F."/>
            <person name="Gouzy J."/>
            <person name="Schoof H."/>
            <person name="Van de Peer Y."/>
            <person name="Proost S."/>
            <person name="Cook D.R."/>
            <person name="Meyers B.C."/>
            <person name="Spannagl M."/>
            <person name="Cheung F."/>
            <person name="De Mita S."/>
            <person name="Krishnakumar V."/>
            <person name="Gundlach H."/>
            <person name="Zhou S."/>
            <person name="Mudge J."/>
            <person name="Bharti A.K."/>
            <person name="Murray J.D."/>
            <person name="Naoumkina M.A."/>
            <person name="Rosen B."/>
            <person name="Silverstein K.A."/>
            <person name="Tang H."/>
            <person name="Rombauts S."/>
            <person name="Zhao P.X."/>
            <person name="Zhou P."/>
            <person name="Barbe V."/>
            <person name="Bardou P."/>
            <person name="Bechner M."/>
            <person name="Bellec A."/>
            <person name="Berger A."/>
            <person name="Berges H."/>
            <person name="Bidwell S."/>
            <person name="Bisseling T."/>
            <person name="Choisne N."/>
            <person name="Couloux A."/>
            <person name="Denny R."/>
            <person name="Deshpande S."/>
            <person name="Dai X."/>
            <person name="Doyle J.J."/>
            <person name="Dudez A.M."/>
            <person name="Farmer A.D."/>
            <person name="Fouteau S."/>
            <person name="Franken C."/>
            <person name="Gibelin C."/>
            <person name="Gish J."/>
            <person name="Goldstein S."/>
            <person name="Gonzalez A.J."/>
            <person name="Green P.J."/>
            <person name="Hallab A."/>
            <person name="Hartog M."/>
            <person name="Hua A."/>
            <person name="Humphray S.J."/>
            <person name="Jeong D.H."/>
            <person name="Jing Y."/>
            <person name="Jocker A."/>
            <person name="Kenton S.M."/>
            <person name="Kim D.J."/>
            <person name="Klee K."/>
            <person name="Lai H."/>
            <person name="Lang C."/>
            <person name="Lin S."/>
            <person name="Macmil S.L."/>
            <person name="Magdelenat G."/>
            <person name="Matthews L."/>
            <person name="McCorrison J."/>
            <person name="Monaghan E.L."/>
            <person name="Mun J.H."/>
            <person name="Najar F.Z."/>
            <person name="Nicholson C."/>
            <person name="Noirot C."/>
            <person name="O'Bleness M."/>
            <person name="Paule C.R."/>
            <person name="Poulain J."/>
            <person name="Prion F."/>
            <person name="Qin B."/>
            <person name="Qu C."/>
            <person name="Retzel E.F."/>
            <person name="Riddle C."/>
            <person name="Sallet E."/>
            <person name="Samain S."/>
            <person name="Samson N."/>
            <person name="Sanders I."/>
            <person name="Saurat O."/>
            <person name="Scarpelli C."/>
            <person name="Schiex T."/>
            <person name="Segurens B."/>
            <person name="Severin A.J."/>
            <person name="Sherrier D.J."/>
            <person name="Shi R."/>
            <person name="Sims S."/>
            <person name="Singer S.R."/>
            <person name="Sinharoy S."/>
            <person name="Sterck L."/>
            <person name="Viollet A."/>
            <person name="Wang B.B."/>
            <person name="Wang K."/>
            <person name="Wang M."/>
            <person name="Wang X."/>
            <person name="Warfsmann J."/>
            <person name="Weissenbach J."/>
            <person name="White D.D."/>
            <person name="White J.D."/>
            <person name="Wiley G.B."/>
            <person name="Wincker P."/>
            <person name="Xing Y."/>
            <person name="Yang L."/>
            <person name="Yao Z."/>
            <person name="Ying F."/>
            <person name="Zhai J."/>
            <person name="Zhou L."/>
            <person name="Zuber A."/>
            <person name="Denarie J."/>
            <person name="Dixon R.A."/>
            <person name="May G.D."/>
            <person name="Schwartz D.C."/>
            <person name="Rogers J."/>
            <person name="Quetier F."/>
            <person name="Town C.D."/>
            <person name="Roe B.A."/>
        </authorList>
    </citation>
    <scope>NUCLEOTIDE SEQUENCE [LARGE SCALE GENOMIC DNA]</scope>
    <source>
        <strain evidence="3">A17</strain>
        <strain evidence="4 5">cv. Jemalong A17</strain>
    </source>
</reference>
<keyword evidence="3" id="KW-0675">Receptor</keyword>
<keyword evidence="1" id="KW-0547">Nucleotide-binding</keyword>
<proteinExistence type="predicted"/>
<reference evidence="4" key="3">
    <citation type="submission" date="2015-04" db="UniProtKB">
        <authorList>
            <consortium name="EnsemblPlants"/>
        </authorList>
    </citation>
    <scope>IDENTIFICATION</scope>
    <source>
        <strain evidence="4">cv. Jemalong A17</strain>
    </source>
</reference>
<accession>G7JR77</accession>
<organism evidence="3 5">
    <name type="scientific">Medicago truncatula</name>
    <name type="common">Barrel medic</name>
    <name type="synonym">Medicago tribuloides</name>
    <dbReference type="NCBI Taxonomy" id="3880"/>
    <lineage>
        <taxon>Eukaryota</taxon>
        <taxon>Viridiplantae</taxon>
        <taxon>Streptophyta</taxon>
        <taxon>Embryophyta</taxon>
        <taxon>Tracheophyta</taxon>
        <taxon>Spermatophyta</taxon>
        <taxon>Magnoliopsida</taxon>
        <taxon>eudicotyledons</taxon>
        <taxon>Gunneridae</taxon>
        <taxon>Pentapetalae</taxon>
        <taxon>rosids</taxon>
        <taxon>fabids</taxon>
        <taxon>Fabales</taxon>
        <taxon>Fabaceae</taxon>
        <taxon>Papilionoideae</taxon>
        <taxon>50 kb inversion clade</taxon>
        <taxon>NPAAA clade</taxon>
        <taxon>Hologalegina</taxon>
        <taxon>IRL clade</taxon>
        <taxon>Trifolieae</taxon>
        <taxon>Medicago</taxon>
    </lineage>
</organism>
<evidence type="ECO:0000256" key="1">
    <source>
        <dbReference type="ARBA" id="ARBA00022741"/>
    </source>
</evidence>
<dbReference type="Proteomes" id="UP000002051">
    <property type="component" value="Chromosome 4"/>
</dbReference>
<evidence type="ECO:0000313" key="5">
    <source>
        <dbReference type="Proteomes" id="UP000002051"/>
    </source>
</evidence>
<keyword evidence="3" id="KW-0418">Kinase</keyword>
<name>G7JR77_MEDTR</name>
<evidence type="ECO:0000313" key="4">
    <source>
        <dbReference type="EnsemblPlants" id="AES86990"/>
    </source>
</evidence>
<dbReference type="InterPro" id="IPR050528">
    <property type="entry name" value="L-type_Lectin-RKs"/>
</dbReference>
<dbReference type="SUPFAM" id="SSF56112">
    <property type="entry name" value="Protein kinase-like (PK-like)"/>
    <property type="match status" value="1"/>
</dbReference>
<protein>
    <submittedName>
        <fullName evidence="3">Receptor lectin kinase, putative</fullName>
    </submittedName>
</protein>
<dbReference type="GO" id="GO:0016301">
    <property type="term" value="F:kinase activity"/>
    <property type="evidence" value="ECO:0007669"/>
    <property type="project" value="UniProtKB-KW"/>
</dbReference>
<dbReference type="EMBL" id="CM001220">
    <property type="protein sequence ID" value="AES86990.1"/>
    <property type="molecule type" value="Genomic_DNA"/>
</dbReference>
<evidence type="ECO:0000256" key="2">
    <source>
        <dbReference type="ARBA" id="ARBA00022840"/>
    </source>
</evidence>
<dbReference type="EnsemblPlants" id="AES86990">
    <property type="protein sequence ID" value="AES86990"/>
    <property type="gene ID" value="MTR_4g018840"/>
</dbReference>